<feature type="compositionally biased region" description="Polar residues" evidence="1">
    <location>
        <begin position="856"/>
        <end position="865"/>
    </location>
</feature>
<feature type="compositionally biased region" description="Basic and acidic residues" evidence="1">
    <location>
        <begin position="1004"/>
        <end position="1021"/>
    </location>
</feature>
<evidence type="ECO:0000313" key="3">
    <source>
        <dbReference type="Proteomes" id="UP000800200"/>
    </source>
</evidence>
<feature type="compositionally biased region" description="Low complexity" evidence="1">
    <location>
        <begin position="937"/>
        <end position="951"/>
    </location>
</feature>
<dbReference type="OrthoDB" id="74412at2759"/>
<feature type="compositionally biased region" description="Basic and acidic residues" evidence="1">
    <location>
        <begin position="390"/>
        <end position="418"/>
    </location>
</feature>
<gene>
    <name evidence="2" type="ORF">K469DRAFT_26706</name>
</gene>
<protein>
    <recommendedName>
        <fullName evidence="4">ADF-H domain-containing protein</fullName>
    </recommendedName>
</protein>
<feature type="region of interest" description="Disordered" evidence="1">
    <location>
        <begin position="279"/>
        <end position="691"/>
    </location>
</feature>
<dbReference type="EMBL" id="ML994619">
    <property type="protein sequence ID" value="KAF2190263.1"/>
    <property type="molecule type" value="Genomic_DNA"/>
</dbReference>
<dbReference type="SUPFAM" id="SSF55753">
    <property type="entry name" value="Actin depolymerizing proteins"/>
    <property type="match status" value="1"/>
</dbReference>
<feature type="compositionally biased region" description="Low complexity" evidence="1">
    <location>
        <begin position="156"/>
        <end position="165"/>
    </location>
</feature>
<feature type="compositionally biased region" description="Polar residues" evidence="1">
    <location>
        <begin position="299"/>
        <end position="311"/>
    </location>
</feature>
<feature type="compositionally biased region" description="Basic and acidic residues" evidence="1">
    <location>
        <begin position="184"/>
        <end position="198"/>
    </location>
</feature>
<dbReference type="Gene3D" id="3.40.20.10">
    <property type="entry name" value="Severin"/>
    <property type="match status" value="1"/>
</dbReference>
<feature type="compositionally biased region" description="Polar residues" evidence="1">
    <location>
        <begin position="506"/>
        <end position="532"/>
    </location>
</feature>
<feature type="compositionally biased region" description="Low complexity" evidence="1">
    <location>
        <begin position="988"/>
        <end position="1002"/>
    </location>
</feature>
<feature type="compositionally biased region" description="Basic and acidic residues" evidence="1">
    <location>
        <begin position="324"/>
        <end position="335"/>
    </location>
</feature>
<dbReference type="CDD" id="cd11282">
    <property type="entry name" value="ADF_coactosin_like"/>
    <property type="match status" value="1"/>
</dbReference>
<feature type="region of interest" description="Disordered" evidence="1">
    <location>
        <begin position="130"/>
        <end position="228"/>
    </location>
</feature>
<sequence>MSLNGLDDAKVTEAYQSALAEAGGWFLLKYASRDAIEVVTRGTGGAAEARGAVAQYEEKSPLYGFLLYRRRKVLIKFIPEGTSRLLQARVAVHFQAVTEKFTPHDTILSIASAEELSDSALISACSLHTAAPSSCSSSGSSRRHKLDEITEDAEEGQGAADETATQARPTTAASSIPTIVEPTGVERETKDKAPEKTTSEPPKVRSSFDGTTTQDAKSAVSEVTAKAETDKHELKAADYKESLKYYDSLFENGPDPRFSSQTARPAMSDLYAEIYAQYKPKVKLGPRPRPSLDVKRPHTSGTGAQNPSKPVSQLPAGLRVANRKTMEPKRPKSRDSSVVPSIAFPPPPPVPSIPDIPPSPTYPPKSPASVKSMPIPSHSHGHKSTGITLEKQRLMKAVELRKKQMKARKEKEKKRAQEAEEPGATAEEKAKDDDAVAKEEPSMIPVKEESSLVEKIEEESVPEEQKEGVPSEKEEKTPDDTRPPNAPEDSGVSMTGSHTETDDQHSAASACSPISAQTQGSSGAPSTRPSSISEDDRPLPNHEEKLEGLEGSVKGKPDKAGEPSHNEDEKESIESSPTVVPDPEYAVPSIEVPTQPNQYLDPEAQNDSHARRKKRESMVFMPSNDQDDARSQRRSKRESMVFLPSTNQTQSAESSSRRDKRESMILPPVKSNSQLEAKEKRRAPINPIHIHLSAENSDAEYLSDDSFMEELQSAKVEEAKPVSVSKSPISRFFPRKTSISEVSIPERSSSQQYQPGRLSPEQLGGRKSSGPWLPPHANTDTVVVAKKINVSSGISQRIKALAEKSNKEPSASVSSITTPDASNSIVAQRKSSFFSTPPNGNSPPHGQSVKRLSRASFASLSNSPTPDRKSVLQPPPSIEQTVYNVRREPEKPESVQVTARIVRDGRTQKPSLVMPNESTPLELHQSPIIIDHKKSIRPSSSSKSPSKLEPTSPRPPSSSHSRDASVSALPRSSSESSWRSFGRRLSESKPSSSAPRSQSTHSFESCDEKREEKKDKKDSRTSKLFKRMSSISSISSISRKNSAVSPVLQEEDYPSTSLPAVREPPPAVQVGDLNVQFPDTLLWKRRWVEIDGMGNLVLSLSKANEQSKGITKRFHLSEFQTPYAPDQDRQELPNSVILDFTDGRTLQCACETYVAQMQVLQILREAHDAWLAYGQLQ</sequence>
<dbReference type="InterPro" id="IPR029006">
    <property type="entry name" value="ADF-H/Gelsolin-like_dom_sf"/>
</dbReference>
<feature type="compositionally biased region" description="Basic and acidic residues" evidence="1">
    <location>
        <begin position="463"/>
        <end position="482"/>
    </location>
</feature>
<dbReference type="Proteomes" id="UP000800200">
    <property type="component" value="Unassembled WGS sequence"/>
</dbReference>
<feature type="compositionally biased region" description="Polar residues" evidence="1">
    <location>
        <begin position="808"/>
        <end position="845"/>
    </location>
</feature>
<feature type="compositionally biased region" description="Low complexity" evidence="1">
    <location>
        <begin position="964"/>
        <end position="980"/>
    </location>
</feature>
<feature type="compositionally biased region" description="Polar residues" evidence="1">
    <location>
        <begin position="737"/>
        <end position="754"/>
    </location>
</feature>
<organism evidence="2 3">
    <name type="scientific">Zopfia rhizophila CBS 207.26</name>
    <dbReference type="NCBI Taxonomy" id="1314779"/>
    <lineage>
        <taxon>Eukaryota</taxon>
        <taxon>Fungi</taxon>
        <taxon>Dikarya</taxon>
        <taxon>Ascomycota</taxon>
        <taxon>Pezizomycotina</taxon>
        <taxon>Dothideomycetes</taxon>
        <taxon>Dothideomycetes incertae sedis</taxon>
        <taxon>Zopfiaceae</taxon>
        <taxon>Zopfia</taxon>
    </lineage>
</organism>
<feature type="region of interest" description="Disordered" evidence="1">
    <location>
        <begin position="735"/>
        <end position="778"/>
    </location>
</feature>
<feature type="compositionally biased region" description="Polar residues" evidence="1">
    <location>
        <begin position="644"/>
        <end position="654"/>
    </location>
</feature>
<evidence type="ECO:0000313" key="2">
    <source>
        <dbReference type="EMBL" id="KAF2190263.1"/>
    </source>
</evidence>
<name>A0A6A6EG37_9PEZI</name>
<evidence type="ECO:0000256" key="1">
    <source>
        <dbReference type="SAM" id="MobiDB-lite"/>
    </source>
</evidence>
<proteinExistence type="predicted"/>
<feature type="compositionally biased region" description="Polar residues" evidence="1">
    <location>
        <begin position="166"/>
        <end position="177"/>
    </location>
</feature>
<keyword evidence="3" id="KW-1185">Reference proteome</keyword>
<reference evidence="2" key="1">
    <citation type="journal article" date="2020" name="Stud. Mycol.">
        <title>101 Dothideomycetes genomes: a test case for predicting lifestyles and emergence of pathogens.</title>
        <authorList>
            <person name="Haridas S."/>
            <person name="Albert R."/>
            <person name="Binder M."/>
            <person name="Bloem J."/>
            <person name="Labutti K."/>
            <person name="Salamov A."/>
            <person name="Andreopoulos B."/>
            <person name="Baker S."/>
            <person name="Barry K."/>
            <person name="Bills G."/>
            <person name="Bluhm B."/>
            <person name="Cannon C."/>
            <person name="Castanera R."/>
            <person name="Culley D."/>
            <person name="Daum C."/>
            <person name="Ezra D."/>
            <person name="Gonzalez J."/>
            <person name="Henrissat B."/>
            <person name="Kuo A."/>
            <person name="Liang C."/>
            <person name="Lipzen A."/>
            <person name="Lutzoni F."/>
            <person name="Magnuson J."/>
            <person name="Mondo S."/>
            <person name="Nolan M."/>
            <person name="Ohm R."/>
            <person name="Pangilinan J."/>
            <person name="Park H.-J."/>
            <person name="Ramirez L."/>
            <person name="Alfaro M."/>
            <person name="Sun H."/>
            <person name="Tritt A."/>
            <person name="Yoshinaga Y."/>
            <person name="Zwiers L.-H."/>
            <person name="Turgeon B."/>
            <person name="Goodwin S."/>
            <person name="Spatafora J."/>
            <person name="Crous P."/>
            <person name="Grigoriev I."/>
        </authorList>
    </citation>
    <scope>NUCLEOTIDE SEQUENCE</scope>
    <source>
        <strain evidence="2">CBS 207.26</strain>
    </source>
</reference>
<feature type="compositionally biased region" description="Pro residues" evidence="1">
    <location>
        <begin position="343"/>
        <end position="366"/>
    </location>
</feature>
<feature type="compositionally biased region" description="Basic and acidic residues" evidence="1">
    <location>
        <begin position="534"/>
        <end position="568"/>
    </location>
</feature>
<accession>A0A6A6EG37</accession>
<feature type="region of interest" description="Disordered" evidence="1">
    <location>
        <begin position="795"/>
        <end position="1024"/>
    </location>
</feature>
<evidence type="ECO:0008006" key="4">
    <source>
        <dbReference type="Google" id="ProtNLM"/>
    </source>
</evidence>
<feature type="compositionally biased region" description="Basic and acidic residues" evidence="1">
    <location>
        <begin position="426"/>
        <end position="455"/>
    </location>
</feature>
<dbReference type="AlphaFoldDB" id="A0A6A6EG37"/>